<feature type="region of interest" description="Disordered" evidence="1">
    <location>
        <begin position="19"/>
        <end position="50"/>
    </location>
</feature>
<sequence>MDALRSSCMCVAMRMHARTPMPDRGSEPDEEDGELGPRGASLGRDHVDRLRVPGPDEVVEAAAQVRHLVVRRRRVGRGRGAPRPGEHAGAHGHRPQRLHHRQVVVRGLAPHRVPGLLAVAEHGPRRLVQQRRRVGASPTLPARAGLGVRGRRAALRLQDDARAGRVAELAEQRVRLERELDDEAGQAARRLLQRQHDAAPAVAVERPREAPARPRGAREGRALGHEAGARAAGGGGRGRGRRRCRSAGLRRRADLQPPAPRRQRQDGDRVPQLLEQPRRPGRAAPPLPVPPRRHLQRLPRRARRPLRRAAAAVVAGAAVEGRGGRGRPGAVDGRQAVAVAVGVVAGAAGGGVDGEAHRRAPGAGEAGVRRPVGRRNGQPCEAAVRWGWPLVILWRGTRDLERTGGGYAYRVVVLPGAGRRLVSRLYHFGAPRFSRVPSVLVLLSSRSTSTTTMATMAACSARGGAQ</sequence>
<accession>A0A2T8IF93</accession>
<feature type="compositionally biased region" description="Basic residues" evidence="1">
    <location>
        <begin position="291"/>
        <end position="307"/>
    </location>
</feature>
<feature type="compositionally biased region" description="Basic and acidic residues" evidence="1">
    <location>
        <begin position="205"/>
        <end position="228"/>
    </location>
</feature>
<dbReference type="EMBL" id="CM008051">
    <property type="protein sequence ID" value="PVH36327.1"/>
    <property type="molecule type" value="Genomic_DNA"/>
</dbReference>
<feature type="compositionally biased region" description="Basic residues" evidence="1">
    <location>
        <begin position="238"/>
        <end position="250"/>
    </location>
</feature>
<dbReference type="AlphaFoldDB" id="A0A2T8IF93"/>
<reference evidence="2" key="1">
    <citation type="submission" date="2018-04" db="EMBL/GenBank/DDBJ databases">
        <title>WGS assembly of Panicum hallii.</title>
        <authorList>
            <person name="Lovell J."/>
            <person name="Jenkins J."/>
            <person name="Lowry D."/>
            <person name="Mamidi S."/>
            <person name="Sreedasyam A."/>
            <person name="Weng X."/>
            <person name="Barry K."/>
            <person name="Bonette J."/>
            <person name="Campitelli B."/>
            <person name="Daum C."/>
            <person name="Gordon S."/>
            <person name="Gould B."/>
            <person name="Lipzen A."/>
            <person name="Macqueen A."/>
            <person name="Palacio-Mejia J."/>
            <person name="Plott C."/>
            <person name="Shakirov E."/>
            <person name="Shu S."/>
            <person name="Yoshinaga Y."/>
            <person name="Zane M."/>
            <person name="Rokhsar D."/>
            <person name="Grimwood J."/>
            <person name="Schmutz J."/>
            <person name="Juenger T."/>
        </authorList>
    </citation>
    <scope>NUCLEOTIDE SEQUENCE [LARGE SCALE GENOMIC DNA]</scope>
    <source>
        <strain evidence="2">FIL2</strain>
    </source>
</reference>
<dbReference type="Proteomes" id="UP000243499">
    <property type="component" value="Chromosome 6"/>
</dbReference>
<evidence type="ECO:0000313" key="2">
    <source>
        <dbReference type="EMBL" id="PVH36327.1"/>
    </source>
</evidence>
<dbReference type="Gramene" id="PVH36327">
    <property type="protein sequence ID" value="PVH36327"/>
    <property type="gene ID" value="PAHAL_6G048900"/>
</dbReference>
<name>A0A2T8IF93_9POAL</name>
<protein>
    <submittedName>
        <fullName evidence="2">Uncharacterized protein</fullName>
    </submittedName>
</protein>
<feature type="region of interest" description="Disordered" evidence="1">
    <location>
        <begin position="195"/>
        <end position="307"/>
    </location>
</feature>
<evidence type="ECO:0000256" key="1">
    <source>
        <dbReference type="SAM" id="MobiDB-lite"/>
    </source>
</evidence>
<feature type="region of interest" description="Disordered" evidence="1">
    <location>
        <begin position="350"/>
        <end position="376"/>
    </location>
</feature>
<feature type="region of interest" description="Disordered" evidence="1">
    <location>
        <begin position="73"/>
        <end position="98"/>
    </location>
</feature>
<gene>
    <name evidence="2" type="ORF">PAHAL_6G048900</name>
</gene>
<proteinExistence type="predicted"/>
<organism evidence="2">
    <name type="scientific">Panicum hallii</name>
    <dbReference type="NCBI Taxonomy" id="206008"/>
    <lineage>
        <taxon>Eukaryota</taxon>
        <taxon>Viridiplantae</taxon>
        <taxon>Streptophyta</taxon>
        <taxon>Embryophyta</taxon>
        <taxon>Tracheophyta</taxon>
        <taxon>Spermatophyta</taxon>
        <taxon>Magnoliopsida</taxon>
        <taxon>Liliopsida</taxon>
        <taxon>Poales</taxon>
        <taxon>Poaceae</taxon>
        <taxon>PACMAD clade</taxon>
        <taxon>Panicoideae</taxon>
        <taxon>Panicodae</taxon>
        <taxon>Paniceae</taxon>
        <taxon>Panicinae</taxon>
        <taxon>Panicum</taxon>
        <taxon>Panicum sect. Panicum</taxon>
    </lineage>
</organism>